<dbReference type="InterPro" id="IPR036390">
    <property type="entry name" value="WH_DNA-bd_sf"/>
</dbReference>
<dbReference type="InterPro" id="IPR036388">
    <property type="entry name" value="WH-like_DNA-bd_sf"/>
</dbReference>
<keyword evidence="3" id="KW-1185">Reference proteome</keyword>
<protein>
    <submittedName>
        <fullName evidence="2">Putative MarR family transcriptional regulator</fullName>
    </submittedName>
</protein>
<name>A0A7U3VSC7_9ACTN</name>
<dbReference type="PANTHER" id="PTHR33164:SF99">
    <property type="entry name" value="MARR FAMILY REGULATORY PROTEIN"/>
    <property type="match status" value="1"/>
</dbReference>
<dbReference type="InterPro" id="IPR000835">
    <property type="entry name" value="HTH_MarR-typ"/>
</dbReference>
<evidence type="ECO:0000313" key="3">
    <source>
        <dbReference type="Proteomes" id="UP000595703"/>
    </source>
</evidence>
<reference evidence="2 3" key="1">
    <citation type="journal article" date="2010" name="J. Bacteriol.">
        <title>Biochemical characterization of a novel indole prenyltransferase from Streptomyces sp. SN-593.</title>
        <authorList>
            <person name="Takahashi S."/>
            <person name="Takagi H."/>
            <person name="Toyoda A."/>
            <person name="Uramoto M."/>
            <person name="Nogawa T."/>
            <person name="Ueki M."/>
            <person name="Sakaki Y."/>
            <person name="Osada H."/>
        </authorList>
    </citation>
    <scope>NUCLEOTIDE SEQUENCE [LARGE SCALE GENOMIC DNA]</scope>
    <source>
        <strain evidence="2 3">SN-593</strain>
    </source>
</reference>
<gene>
    <name evidence="2" type="ORF">RVR_9094</name>
</gene>
<dbReference type="SMART" id="SM00347">
    <property type="entry name" value="HTH_MARR"/>
    <property type="match status" value="1"/>
</dbReference>
<dbReference type="KEGG" id="arev:RVR_9094"/>
<sequence length="174" mass="18018">MVVEPGRSNTAPACPDADELALVKQWLALQSGVRRLTDDMLATVEAEQGLAPSSFQALMFLLTAPGRAAPMNQLSAALGFSTAGTTKLVDRLEDAGLVGRRPSAEDRRVVYTELTPAGADSVHTASRVLARALRARVVAPLGEDAFQALVDAVGSLAPFGTRAPAPAPAVSSSP</sequence>
<dbReference type="GO" id="GO:0006950">
    <property type="term" value="P:response to stress"/>
    <property type="evidence" value="ECO:0007669"/>
    <property type="project" value="TreeGrafter"/>
</dbReference>
<dbReference type="RefSeq" id="WP_202237509.1">
    <property type="nucleotide sequence ID" value="NZ_AP018365.1"/>
</dbReference>
<dbReference type="SUPFAM" id="SSF46785">
    <property type="entry name" value="Winged helix' DNA-binding domain"/>
    <property type="match status" value="1"/>
</dbReference>
<reference evidence="2 3" key="4">
    <citation type="journal article" date="2020" name="Sci. Rep.">
        <title>beta-carboline chemical signals induce reveromycin production through a LuxR family regulator in Streptomyces sp. SN-593.</title>
        <authorList>
            <person name="Panthee S."/>
            <person name="Kito N."/>
            <person name="Hayashi T."/>
            <person name="Shimizu T."/>
            <person name="Ishikawa J."/>
            <person name="Hamamoto H."/>
            <person name="Osada H."/>
            <person name="Takahashi S."/>
        </authorList>
    </citation>
    <scope>NUCLEOTIDE SEQUENCE [LARGE SCALE GENOMIC DNA]</scope>
    <source>
        <strain evidence="2 3">SN-593</strain>
    </source>
</reference>
<dbReference type="EMBL" id="AP018365">
    <property type="protein sequence ID" value="BBB01600.1"/>
    <property type="molecule type" value="Genomic_DNA"/>
</dbReference>
<dbReference type="Pfam" id="PF12802">
    <property type="entry name" value="MarR_2"/>
    <property type="match status" value="1"/>
</dbReference>
<reference evidence="2 3" key="2">
    <citation type="journal article" date="2011" name="J. Antibiot.">
        <title>Furaquinocins I and J: novel polyketide isoprenoid hybrid compounds from Streptomyces reveromyceticus SN-593.</title>
        <authorList>
            <person name="Panthee S."/>
            <person name="Takahashi S."/>
            <person name="Takagi H."/>
            <person name="Nogawa T."/>
            <person name="Oowada E."/>
            <person name="Uramoto M."/>
            <person name="Osada H."/>
        </authorList>
    </citation>
    <scope>NUCLEOTIDE SEQUENCE [LARGE SCALE GENOMIC DNA]</scope>
    <source>
        <strain evidence="2 3">SN-593</strain>
    </source>
</reference>
<dbReference type="InterPro" id="IPR039422">
    <property type="entry name" value="MarR/SlyA-like"/>
</dbReference>
<accession>A0A7U3VSC7</accession>
<dbReference type="Proteomes" id="UP000595703">
    <property type="component" value="Chromosome"/>
</dbReference>
<evidence type="ECO:0000259" key="1">
    <source>
        <dbReference type="PROSITE" id="PS50995"/>
    </source>
</evidence>
<dbReference type="PROSITE" id="PS50995">
    <property type="entry name" value="HTH_MARR_2"/>
    <property type="match status" value="1"/>
</dbReference>
<dbReference type="GO" id="GO:0003700">
    <property type="term" value="F:DNA-binding transcription factor activity"/>
    <property type="evidence" value="ECO:0007669"/>
    <property type="project" value="InterPro"/>
</dbReference>
<feature type="domain" description="HTH marR-type" evidence="1">
    <location>
        <begin position="19"/>
        <end position="158"/>
    </location>
</feature>
<reference evidence="2 3" key="3">
    <citation type="journal article" date="2011" name="Nat. Chem. Biol.">
        <title>Reveromycin A biosynthesis uses RevG and RevJ for stereospecific spiroacetal formation.</title>
        <authorList>
            <person name="Takahashi S."/>
            <person name="Toyoda A."/>
            <person name="Sekiyama Y."/>
            <person name="Takagi H."/>
            <person name="Nogawa T."/>
            <person name="Uramoto M."/>
            <person name="Suzuki R."/>
            <person name="Koshino H."/>
            <person name="Kumano T."/>
            <person name="Panthee S."/>
            <person name="Dairi T."/>
            <person name="Ishikawa J."/>
            <person name="Ikeda H."/>
            <person name="Sakaki Y."/>
            <person name="Osada H."/>
        </authorList>
    </citation>
    <scope>NUCLEOTIDE SEQUENCE [LARGE SCALE GENOMIC DNA]</scope>
    <source>
        <strain evidence="2 3">SN-593</strain>
    </source>
</reference>
<proteinExistence type="predicted"/>
<organism evidence="2 3">
    <name type="scientific">Actinacidiphila reveromycinica</name>
    <dbReference type="NCBI Taxonomy" id="659352"/>
    <lineage>
        <taxon>Bacteria</taxon>
        <taxon>Bacillati</taxon>
        <taxon>Actinomycetota</taxon>
        <taxon>Actinomycetes</taxon>
        <taxon>Kitasatosporales</taxon>
        <taxon>Streptomycetaceae</taxon>
        <taxon>Actinacidiphila</taxon>
    </lineage>
</organism>
<dbReference type="Gene3D" id="1.10.10.10">
    <property type="entry name" value="Winged helix-like DNA-binding domain superfamily/Winged helix DNA-binding domain"/>
    <property type="match status" value="1"/>
</dbReference>
<dbReference type="PANTHER" id="PTHR33164">
    <property type="entry name" value="TRANSCRIPTIONAL REGULATOR, MARR FAMILY"/>
    <property type="match status" value="1"/>
</dbReference>
<evidence type="ECO:0000313" key="2">
    <source>
        <dbReference type="EMBL" id="BBB01600.1"/>
    </source>
</evidence>
<dbReference type="AlphaFoldDB" id="A0A7U3VSC7"/>